<evidence type="ECO:0000313" key="2">
    <source>
        <dbReference type="Proteomes" id="UP001162162"/>
    </source>
</evidence>
<dbReference type="EMBL" id="JAPWTK010000064">
    <property type="protein sequence ID" value="KAJ8952787.1"/>
    <property type="molecule type" value="Genomic_DNA"/>
</dbReference>
<evidence type="ECO:0000313" key="1">
    <source>
        <dbReference type="EMBL" id="KAJ8952787.1"/>
    </source>
</evidence>
<sequence>MSDSEGSEDYEGLLKKALDVELPHNFDPNSVPQNGEEYLHHVIYERRKCKKLVAVDIDRNQFKHKQTFHVFENTVVVKLCGIRLSIRLEYKETEPPRFHTSNRGSNFESHQLALLSVSMPGAVAYCAGLRMSNEFSRKVETINTGVVARS</sequence>
<proteinExistence type="predicted"/>
<dbReference type="AlphaFoldDB" id="A0AAV8YNC9"/>
<comment type="caution">
    <text evidence="1">The sequence shown here is derived from an EMBL/GenBank/DDBJ whole genome shotgun (WGS) entry which is preliminary data.</text>
</comment>
<gene>
    <name evidence="1" type="ORF">NQ318_008104</name>
</gene>
<keyword evidence="2" id="KW-1185">Reference proteome</keyword>
<organism evidence="1 2">
    <name type="scientific">Aromia moschata</name>
    <dbReference type="NCBI Taxonomy" id="1265417"/>
    <lineage>
        <taxon>Eukaryota</taxon>
        <taxon>Metazoa</taxon>
        <taxon>Ecdysozoa</taxon>
        <taxon>Arthropoda</taxon>
        <taxon>Hexapoda</taxon>
        <taxon>Insecta</taxon>
        <taxon>Pterygota</taxon>
        <taxon>Neoptera</taxon>
        <taxon>Endopterygota</taxon>
        <taxon>Coleoptera</taxon>
        <taxon>Polyphaga</taxon>
        <taxon>Cucujiformia</taxon>
        <taxon>Chrysomeloidea</taxon>
        <taxon>Cerambycidae</taxon>
        <taxon>Cerambycinae</taxon>
        <taxon>Callichromatini</taxon>
        <taxon>Aromia</taxon>
    </lineage>
</organism>
<protein>
    <submittedName>
        <fullName evidence="1">Uncharacterized protein</fullName>
    </submittedName>
</protein>
<dbReference type="Proteomes" id="UP001162162">
    <property type="component" value="Unassembled WGS sequence"/>
</dbReference>
<accession>A0AAV8YNC9</accession>
<name>A0AAV8YNC9_9CUCU</name>
<reference evidence="1" key="1">
    <citation type="journal article" date="2023" name="Insect Mol. Biol.">
        <title>Genome sequencing provides insights into the evolution of gene families encoding plant cell wall-degrading enzymes in longhorned beetles.</title>
        <authorList>
            <person name="Shin N.R."/>
            <person name="Okamura Y."/>
            <person name="Kirsch R."/>
            <person name="Pauchet Y."/>
        </authorList>
    </citation>
    <scope>NUCLEOTIDE SEQUENCE</scope>
    <source>
        <strain evidence="1">AMC_N1</strain>
    </source>
</reference>